<dbReference type="Gene3D" id="1.10.1740.10">
    <property type="match status" value="1"/>
</dbReference>
<dbReference type="GO" id="GO:0016987">
    <property type="term" value="F:sigma factor activity"/>
    <property type="evidence" value="ECO:0007669"/>
    <property type="project" value="UniProtKB-KW"/>
</dbReference>
<dbReference type="Pfam" id="PF08281">
    <property type="entry name" value="Sigma70_r4_2"/>
    <property type="match status" value="1"/>
</dbReference>
<dbReference type="InterPro" id="IPR013249">
    <property type="entry name" value="RNA_pol_sigma70_r4_t2"/>
</dbReference>
<keyword evidence="5 6" id="KW-0804">Transcription</keyword>
<gene>
    <name evidence="9" type="ORF">HMP0721_2467</name>
</gene>
<dbReference type="GO" id="GO:0006352">
    <property type="term" value="P:DNA-templated transcription initiation"/>
    <property type="evidence" value="ECO:0007669"/>
    <property type="project" value="InterPro"/>
</dbReference>
<dbReference type="PANTHER" id="PTHR43133:SF8">
    <property type="entry name" value="RNA POLYMERASE SIGMA FACTOR HI_1459-RELATED"/>
    <property type="match status" value="1"/>
</dbReference>
<dbReference type="Pfam" id="PF04542">
    <property type="entry name" value="Sigma70_r2"/>
    <property type="match status" value="1"/>
</dbReference>
<dbReference type="GO" id="GO:0006950">
    <property type="term" value="P:response to stress"/>
    <property type="evidence" value="ECO:0007669"/>
    <property type="project" value="UniProtKB-ARBA"/>
</dbReference>
<dbReference type="GO" id="GO:0003677">
    <property type="term" value="F:DNA binding"/>
    <property type="evidence" value="ECO:0007669"/>
    <property type="project" value="UniProtKB-KW"/>
</dbReference>
<name>E6MKD1_9FIRM</name>
<dbReference type="InterPro" id="IPR007627">
    <property type="entry name" value="RNA_pol_sigma70_r2"/>
</dbReference>
<accession>E6MKD1</accession>
<evidence type="ECO:0000256" key="6">
    <source>
        <dbReference type="RuleBase" id="RU000716"/>
    </source>
</evidence>
<dbReference type="PROSITE" id="PS01063">
    <property type="entry name" value="SIGMA70_ECF"/>
    <property type="match status" value="1"/>
</dbReference>
<evidence type="ECO:0000256" key="3">
    <source>
        <dbReference type="ARBA" id="ARBA00023082"/>
    </source>
</evidence>
<keyword evidence="4 6" id="KW-0238">DNA-binding</keyword>
<feature type="domain" description="RNA polymerase sigma factor 70 region 4 type 2" evidence="8">
    <location>
        <begin position="115"/>
        <end position="166"/>
    </location>
</feature>
<keyword evidence="2 6" id="KW-0805">Transcription regulation</keyword>
<dbReference type="InterPro" id="IPR000838">
    <property type="entry name" value="RNA_pol_sigma70_ECF_CS"/>
</dbReference>
<dbReference type="Proteomes" id="UP000004754">
    <property type="component" value="Unassembled WGS sequence"/>
</dbReference>
<dbReference type="NCBIfam" id="TIGR02937">
    <property type="entry name" value="sigma70-ECF"/>
    <property type="match status" value="1"/>
</dbReference>
<dbReference type="InterPro" id="IPR036388">
    <property type="entry name" value="WH-like_DNA-bd_sf"/>
</dbReference>
<proteinExistence type="inferred from homology"/>
<dbReference type="HOGENOM" id="CLU_047691_3_4_9"/>
<evidence type="ECO:0000259" key="8">
    <source>
        <dbReference type="Pfam" id="PF08281"/>
    </source>
</evidence>
<keyword evidence="10" id="KW-1185">Reference proteome</keyword>
<dbReference type="PANTHER" id="PTHR43133">
    <property type="entry name" value="RNA POLYMERASE ECF-TYPE SIGMA FACTO"/>
    <property type="match status" value="1"/>
</dbReference>
<feature type="domain" description="RNA polymerase sigma-70 region 2" evidence="7">
    <location>
        <begin position="21"/>
        <end position="89"/>
    </location>
</feature>
<organism evidence="9 10">
    <name type="scientific">Pseudoramibacter alactolyticus ATCC 23263</name>
    <dbReference type="NCBI Taxonomy" id="887929"/>
    <lineage>
        <taxon>Bacteria</taxon>
        <taxon>Bacillati</taxon>
        <taxon>Bacillota</taxon>
        <taxon>Clostridia</taxon>
        <taxon>Eubacteriales</taxon>
        <taxon>Eubacteriaceae</taxon>
        <taxon>Pseudoramibacter</taxon>
    </lineage>
</organism>
<dbReference type="InterPro" id="IPR013325">
    <property type="entry name" value="RNA_pol_sigma_r2"/>
</dbReference>
<evidence type="ECO:0000256" key="5">
    <source>
        <dbReference type="ARBA" id="ARBA00023163"/>
    </source>
</evidence>
<dbReference type="Gene3D" id="1.10.10.10">
    <property type="entry name" value="Winged helix-like DNA-binding domain superfamily/Winged helix DNA-binding domain"/>
    <property type="match status" value="1"/>
</dbReference>
<comment type="caution">
    <text evidence="9">The sequence shown here is derived from an EMBL/GenBank/DDBJ whole genome shotgun (WGS) entry which is preliminary data.</text>
</comment>
<evidence type="ECO:0000256" key="1">
    <source>
        <dbReference type="ARBA" id="ARBA00010641"/>
    </source>
</evidence>
<dbReference type="SUPFAM" id="SSF88946">
    <property type="entry name" value="Sigma2 domain of RNA polymerase sigma factors"/>
    <property type="match status" value="1"/>
</dbReference>
<dbReference type="InterPro" id="IPR039425">
    <property type="entry name" value="RNA_pol_sigma-70-like"/>
</dbReference>
<evidence type="ECO:0000313" key="9">
    <source>
        <dbReference type="EMBL" id="EFV00468.1"/>
    </source>
</evidence>
<dbReference type="InterPro" id="IPR014284">
    <property type="entry name" value="RNA_pol_sigma-70_dom"/>
</dbReference>
<dbReference type="InterPro" id="IPR013324">
    <property type="entry name" value="RNA_pol_sigma_r3/r4-like"/>
</dbReference>
<reference evidence="9 10" key="1">
    <citation type="submission" date="2010-12" db="EMBL/GenBank/DDBJ databases">
        <authorList>
            <person name="Muzny D."/>
            <person name="Qin X."/>
            <person name="Deng J."/>
            <person name="Jiang H."/>
            <person name="Liu Y."/>
            <person name="Qu J."/>
            <person name="Song X.-Z."/>
            <person name="Zhang L."/>
            <person name="Thornton R."/>
            <person name="Coyle M."/>
            <person name="Francisco L."/>
            <person name="Jackson L."/>
            <person name="Javaid M."/>
            <person name="Korchina V."/>
            <person name="Kovar C."/>
            <person name="Mata R."/>
            <person name="Mathew T."/>
            <person name="Ngo R."/>
            <person name="Nguyen L."/>
            <person name="Nguyen N."/>
            <person name="Okwuonu G."/>
            <person name="Ongeri F."/>
            <person name="Pham C."/>
            <person name="Simmons D."/>
            <person name="Wilczek-Boney K."/>
            <person name="Hale W."/>
            <person name="Jakkamsetti A."/>
            <person name="Pham P."/>
            <person name="Ruth R."/>
            <person name="San Lucas F."/>
            <person name="Warren J."/>
            <person name="Zhang J."/>
            <person name="Zhao Z."/>
            <person name="Zhou C."/>
            <person name="Zhu D."/>
            <person name="Lee S."/>
            <person name="Bess C."/>
            <person name="Blankenburg K."/>
            <person name="Forbes L."/>
            <person name="Fu Q."/>
            <person name="Gubbala S."/>
            <person name="Hirani K."/>
            <person name="Jayaseelan J.C."/>
            <person name="Lara F."/>
            <person name="Munidasa M."/>
            <person name="Palculict T."/>
            <person name="Patil S."/>
            <person name="Pu L.-L."/>
            <person name="Saada N."/>
            <person name="Tang L."/>
            <person name="Weissenberger G."/>
            <person name="Zhu Y."/>
            <person name="Hemphill L."/>
            <person name="Shang Y."/>
            <person name="Youmans B."/>
            <person name="Ayvaz T."/>
            <person name="Ross M."/>
            <person name="Santibanez J."/>
            <person name="Aqrawi P."/>
            <person name="Gross S."/>
            <person name="Joshi V."/>
            <person name="Fowler G."/>
            <person name="Nazareth L."/>
            <person name="Reid J."/>
            <person name="Worley K."/>
            <person name="Petrosino J."/>
            <person name="Highlander S."/>
            <person name="Gibbs R."/>
        </authorList>
    </citation>
    <scope>NUCLEOTIDE SEQUENCE [LARGE SCALE GENOMIC DNA]</scope>
    <source>
        <strain evidence="9 10">ATCC 23263</strain>
    </source>
</reference>
<comment type="similarity">
    <text evidence="1 6">Belongs to the sigma-70 factor family. ECF subfamily.</text>
</comment>
<keyword evidence="3 6" id="KW-0731">Sigma factor</keyword>
<evidence type="ECO:0000259" key="7">
    <source>
        <dbReference type="Pfam" id="PF04542"/>
    </source>
</evidence>
<dbReference type="AlphaFoldDB" id="E6MKD1"/>
<evidence type="ECO:0000313" key="10">
    <source>
        <dbReference type="Proteomes" id="UP000004754"/>
    </source>
</evidence>
<evidence type="ECO:0000256" key="2">
    <source>
        <dbReference type="ARBA" id="ARBA00023015"/>
    </source>
</evidence>
<sequence>MTRPARRKIREEVAATDFEKLYQTYYMQVYSYAMSLTKNAARAEEIAQQTFVKAMTAGRTYRGDASERTYLCAIAKNLAVDGFREEKRRAPFPEEAPPDETDHPARVADHDTALRIHLVLHHLNEPYKEVFSLRVFGELSFADIGRVFGKSENWARVTYHRAKRKIQERMAENE</sequence>
<evidence type="ECO:0000256" key="4">
    <source>
        <dbReference type="ARBA" id="ARBA00023125"/>
    </source>
</evidence>
<dbReference type="SUPFAM" id="SSF88659">
    <property type="entry name" value="Sigma3 and sigma4 domains of RNA polymerase sigma factors"/>
    <property type="match status" value="1"/>
</dbReference>
<protein>
    <recommendedName>
        <fullName evidence="6">RNA polymerase sigma factor</fullName>
    </recommendedName>
</protein>
<dbReference type="EMBL" id="AEQN01000034">
    <property type="protein sequence ID" value="EFV00468.1"/>
    <property type="molecule type" value="Genomic_DNA"/>
</dbReference>
<dbReference type="STRING" id="887929.HMP0721_2467"/>
<dbReference type="eggNOG" id="COG1595">
    <property type="taxonomic scope" value="Bacteria"/>
</dbReference>